<keyword evidence="1" id="KW-0812">Transmembrane</keyword>
<evidence type="ECO:0000256" key="1">
    <source>
        <dbReference type="SAM" id="Phobius"/>
    </source>
</evidence>
<comment type="caution">
    <text evidence="2">The sequence shown here is derived from an EMBL/GenBank/DDBJ whole genome shotgun (WGS) entry which is preliminary data.</text>
</comment>
<organism evidence="2 3">
    <name type="scientific">Candidatus Uhrbacteria bacterium RIFCSPLOWO2_02_FULL_48_12</name>
    <dbReference type="NCBI Taxonomy" id="1802407"/>
    <lineage>
        <taxon>Bacteria</taxon>
        <taxon>Candidatus Uhriibacteriota</taxon>
    </lineage>
</organism>
<name>A0A1F7VBP3_9BACT</name>
<accession>A0A1F7VBP3</accession>
<evidence type="ECO:0000313" key="3">
    <source>
        <dbReference type="Proteomes" id="UP000178723"/>
    </source>
</evidence>
<dbReference type="Proteomes" id="UP000178723">
    <property type="component" value="Unassembled WGS sequence"/>
</dbReference>
<keyword evidence="1" id="KW-1133">Transmembrane helix</keyword>
<dbReference type="STRING" id="1802407.A3I40_00945"/>
<protein>
    <recommendedName>
        <fullName evidence="4">DUF192 domain-containing protein</fullName>
    </recommendedName>
</protein>
<dbReference type="Gene3D" id="2.60.120.1140">
    <property type="entry name" value="Protein of unknown function DUF192"/>
    <property type="match status" value="1"/>
</dbReference>
<dbReference type="AlphaFoldDB" id="A0A1F7VBP3"/>
<sequence length="166" mass="18669">MTKNRYIFISIFWLILIVAVFLAAMLAIMNVLLSQRRVNSAATKGNQALVRIGEAPSIIVAVADTPEEQYKGLSGRNSLSDNEGLLFIFAKPAYHSFWMKDMLFPIDIIWIWESGQVLDISANIKPESFPETFQPPAPALYVIEVRAGWAEHHRIKVGDLIQIKAI</sequence>
<gene>
    <name evidence="2" type="ORF">A3I40_00945</name>
</gene>
<evidence type="ECO:0000313" key="2">
    <source>
        <dbReference type="EMBL" id="OGL87437.1"/>
    </source>
</evidence>
<feature type="transmembrane region" description="Helical" evidence="1">
    <location>
        <begin position="6"/>
        <end position="33"/>
    </location>
</feature>
<evidence type="ECO:0008006" key="4">
    <source>
        <dbReference type="Google" id="ProtNLM"/>
    </source>
</evidence>
<dbReference type="PANTHER" id="PTHR37953">
    <property type="entry name" value="UPF0127 PROTEIN MJ1496"/>
    <property type="match status" value="1"/>
</dbReference>
<dbReference type="InterPro" id="IPR038695">
    <property type="entry name" value="Saro_0823-like_sf"/>
</dbReference>
<keyword evidence="1" id="KW-0472">Membrane</keyword>
<dbReference type="InterPro" id="IPR003795">
    <property type="entry name" value="DUF192"/>
</dbReference>
<reference evidence="2 3" key="1">
    <citation type="journal article" date="2016" name="Nat. Commun.">
        <title>Thousands of microbial genomes shed light on interconnected biogeochemical processes in an aquifer system.</title>
        <authorList>
            <person name="Anantharaman K."/>
            <person name="Brown C.T."/>
            <person name="Hug L.A."/>
            <person name="Sharon I."/>
            <person name="Castelle C.J."/>
            <person name="Probst A.J."/>
            <person name="Thomas B.C."/>
            <person name="Singh A."/>
            <person name="Wilkins M.J."/>
            <person name="Karaoz U."/>
            <person name="Brodie E.L."/>
            <person name="Williams K.H."/>
            <person name="Hubbard S.S."/>
            <person name="Banfield J.F."/>
        </authorList>
    </citation>
    <scope>NUCLEOTIDE SEQUENCE [LARGE SCALE GENOMIC DNA]</scope>
</reference>
<proteinExistence type="predicted"/>
<dbReference type="Pfam" id="PF02643">
    <property type="entry name" value="DUF192"/>
    <property type="match status" value="1"/>
</dbReference>
<dbReference type="EMBL" id="MGEP01000011">
    <property type="protein sequence ID" value="OGL87437.1"/>
    <property type="molecule type" value="Genomic_DNA"/>
</dbReference>
<dbReference type="PANTHER" id="PTHR37953:SF1">
    <property type="entry name" value="UPF0127 PROTEIN MJ1496"/>
    <property type="match status" value="1"/>
</dbReference>